<feature type="compositionally biased region" description="Basic and acidic residues" evidence="1">
    <location>
        <begin position="12"/>
        <end position="26"/>
    </location>
</feature>
<feature type="compositionally biased region" description="Low complexity" evidence="1">
    <location>
        <begin position="66"/>
        <end position="75"/>
    </location>
</feature>
<sequence length="122" mass="13857">MRTEPQASSMRRSQDESYRGRSEYRGYRGGGYGADKRGSFGSRLRDRLQSDSYPFRKTVSSSFRGRFTSSRSIGRSRGGRISRGFRSDTTSLTSRKLAALGGLLNRTEEDLRRLRMSSAIKR</sequence>
<dbReference type="EMBL" id="QKKF02016696">
    <property type="protein sequence ID" value="RZF41636.1"/>
    <property type="molecule type" value="Genomic_DNA"/>
</dbReference>
<feature type="region of interest" description="Disordered" evidence="1">
    <location>
        <begin position="66"/>
        <end position="88"/>
    </location>
</feature>
<dbReference type="AlphaFoldDB" id="A0A482X7J1"/>
<name>A0A482X7J1_LAOST</name>
<gene>
    <name evidence="2" type="ORF">LSTR_LSTR014234</name>
</gene>
<evidence type="ECO:0000313" key="2">
    <source>
        <dbReference type="EMBL" id="RZF41636.1"/>
    </source>
</evidence>
<proteinExistence type="predicted"/>
<dbReference type="InParanoid" id="A0A482X7J1"/>
<feature type="compositionally biased region" description="Polar residues" evidence="1">
    <location>
        <begin position="1"/>
        <end position="11"/>
    </location>
</feature>
<accession>A0A482X7J1</accession>
<dbReference type="Proteomes" id="UP000291343">
    <property type="component" value="Unassembled WGS sequence"/>
</dbReference>
<evidence type="ECO:0000256" key="1">
    <source>
        <dbReference type="SAM" id="MobiDB-lite"/>
    </source>
</evidence>
<organism evidence="2 3">
    <name type="scientific">Laodelphax striatellus</name>
    <name type="common">Small brown planthopper</name>
    <name type="synonym">Delphax striatella</name>
    <dbReference type="NCBI Taxonomy" id="195883"/>
    <lineage>
        <taxon>Eukaryota</taxon>
        <taxon>Metazoa</taxon>
        <taxon>Ecdysozoa</taxon>
        <taxon>Arthropoda</taxon>
        <taxon>Hexapoda</taxon>
        <taxon>Insecta</taxon>
        <taxon>Pterygota</taxon>
        <taxon>Neoptera</taxon>
        <taxon>Paraneoptera</taxon>
        <taxon>Hemiptera</taxon>
        <taxon>Auchenorrhyncha</taxon>
        <taxon>Fulgoroidea</taxon>
        <taxon>Delphacidae</taxon>
        <taxon>Criomorphinae</taxon>
        <taxon>Laodelphax</taxon>
    </lineage>
</organism>
<feature type="compositionally biased region" description="Basic and acidic residues" evidence="1">
    <location>
        <begin position="34"/>
        <end position="47"/>
    </location>
</feature>
<keyword evidence="3" id="KW-1185">Reference proteome</keyword>
<comment type="caution">
    <text evidence="2">The sequence shown here is derived from an EMBL/GenBank/DDBJ whole genome shotgun (WGS) entry which is preliminary data.</text>
</comment>
<feature type="region of interest" description="Disordered" evidence="1">
    <location>
        <begin position="1"/>
        <end position="47"/>
    </location>
</feature>
<reference evidence="2 3" key="1">
    <citation type="journal article" date="2017" name="Gigascience">
        <title>Genome sequence of the small brown planthopper, Laodelphax striatellus.</title>
        <authorList>
            <person name="Zhu J."/>
            <person name="Jiang F."/>
            <person name="Wang X."/>
            <person name="Yang P."/>
            <person name="Bao Y."/>
            <person name="Zhao W."/>
            <person name="Wang W."/>
            <person name="Lu H."/>
            <person name="Wang Q."/>
            <person name="Cui N."/>
            <person name="Li J."/>
            <person name="Chen X."/>
            <person name="Luo L."/>
            <person name="Yu J."/>
            <person name="Kang L."/>
            <person name="Cui F."/>
        </authorList>
    </citation>
    <scope>NUCLEOTIDE SEQUENCE [LARGE SCALE GENOMIC DNA]</scope>
    <source>
        <strain evidence="2">Lst14</strain>
    </source>
</reference>
<protein>
    <submittedName>
        <fullName evidence="2">Uncharacterized protein</fullName>
    </submittedName>
</protein>
<evidence type="ECO:0000313" key="3">
    <source>
        <dbReference type="Proteomes" id="UP000291343"/>
    </source>
</evidence>